<dbReference type="EMBL" id="CP023700">
    <property type="protein sequence ID" value="QEU83379.1"/>
    <property type="molecule type" value="Genomic_DNA"/>
</dbReference>
<dbReference type="RefSeq" id="WP_026085601.1">
    <property type="nucleotide sequence ID" value="NZ_CP023700.1"/>
</dbReference>
<dbReference type="Proteomes" id="UP000327143">
    <property type="component" value="Chromosome"/>
</dbReference>
<feature type="region of interest" description="Disordered" evidence="1">
    <location>
        <begin position="145"/>
        <end position="191"/>
    </location>
</feature>
<accession>A0ABX6A8X1</accession>
<reference evidence="2 3" key="1">
    <citation type="submission" date="2017-09" db="EMBL/GenBank/DDBJ databases">
        <authorList>
            <person name="Lee N."/>
            <person name="Cho B.-K."/>
        </authorList>
    </citation>
    <scope>NUCLEOTIDE SEQUENCE [LARGE SCALE GENOMIC DNA]</scope>
    <source>
        <strain evidence="2 3">ATCC 39115</strain>
    </source>
</reference>
<dbReference type="Pfam" id="PF19457">
    <property type="entry name" value="DUF5994"/>
    <property type="match status" value="1"/>
</dbReference>
<sequence length="191" mass="20867">MNVTIDHTTPRERAPSPSARLSLTPARTVPGQLNGAWWPRSRNLFRELPALVDALIGPRGQATRVTVNPARWPIIPRRVPVSGHILHVCWFTDEQHPHTLVLLSHTVGRWELLVIPPETRGAAAERLMSAAAAVGNLRTAGRLMADEEATGDVTKAQSREETWETDGGASASPPRPRPLDPTESLPCGRGR</sequence>
<dbReference type="InterPro" id="IPR046036">
    <property type="entry name" value="DUF5994"/>
</dbReference>
<protein>
    <submittedName>
        <fullName evidence="2">Uncharacterized protein</fullName>
    </submittedName>
</protein>
<feature type="region of interest" description="Disordered" evidence="1">
    <location>
        <begin position="1"/>
        <end position="24"/>
    </location>
</feature>
<evidence type="ECO:0000313" key="2">
    <source>
        <dbReference type="EMBL" id="QEU83379.1"/>
    </source>
</evidence>
<gene>
    <name evidence="2" type="ORF">CP969_00160</name>
</gene>
<evidence type="ECO:0000256" key="1">
    <source>
        <dbReference type="SAM" id="MobiDB-lite"/>
    </source>
</evidence>
<organism evidence="2 3">
    <name type="scientific">Streptomyces viridosporus T7A</name>
    <dbReference type="NCBI Taxonomy" id="665577"/>
    <lineage>
        <taxon>Bacteria</taxon>
        <taxon>Bacillati</taxon>
        <taxon>Actinomycetota</taxon>
        <taxon>Actinomycetes</taxon>
        <taxon>Kitasatosporales</taxon>
        <taxon>Streptomycetaceae</taxon>
        <taxon>Streptomyces</taxon>
    </lineage>
</organism>
<name>A0ABX6A8X1_STRVD</name>
<proteinExistence type="predicted"/>
<evidence type="ECO:0000313" key="3">
    <source>
        <dbReference type="Proteomes" id="UP000327143"/>
    </source>
</evidence>
<keyword evidence="3" id="KW-1185">Reference proteome</keyword>